<keyword evidence="4" id="KW-1185">Reference proteome</keyword>
<name>A0A979FVN0_HYAAZ</name>
<proteinExistence type="predicted"/>
<gene>
    <name evidence="5" type="primary">LOC108676095</name>
</gene>
<keyword evidence="1" id="KW-0929">Antimicrobial</keyword>
<evidence type="ECO:0000313" key="5">
    <source>
        <dbReference type="RefSeq" id="XP_047741309.1"/>
    </source>
</evidence>
<dbReference type="KEGG" id="hazt:108676095"/>
<protein>
    <submittedName>
        <fullName evidence="5">Uncharacterized protein LOC108676095</fullName>
    </submittedName>
</protein>
<dbReference type="InterPro" id="IPR038539">
    <property type="entry name" value="Anti-LPS_factor/Scygonadin_sf"/>
</dbReference>
<dbReference type="GeneID" id="108676095"/>
<dbReference type="GO" id="GO:0042742">
    <property type="term" value="P:defense response to bacterium"/>
    <property type="evidence" value="ECO:0007669"/>
    <property type="project" value="UniProtKB-KW"/>
</dbReference>
<keyword evidence="2" id="KW-0044">Antibiotic</keyword>
<dbReference type="InterPro" id="IPR024509">
    <property type="entry name" value="Anti-LPS_factor/Scygonadin"/>
</dbReference>
<evidence type="ECO:0000256" key="1">
    <source>
        <dbReference type="ARBA" id="ARBA00022529"/>
    </source>
</evidence>
<feature type="chain" id="PRO_5037524935" evidence="3">
    <location>
        <begin position="27"/>
        <end position="269"/>
    </location>
</feature>
<dbReference type="Proteomes" id="UP000694843">
    <property type="component" value="Unplaced"/>
</dbReference>
<reference evidence="5" key="1">
    <citation type="submission" date="2025-08" db="UniProtKB">
        <authorList>
            <consortium name="RefSeq"/>
        </authorList>
    </citation>
    <scope>IDENTIFICATION</scope>
    <source>
        <tissue evidence="5">Whole organism</tissue>
    </source>
</reference>
<evidence type="ECO:0000256" key="3">
    <source>
        <dbReference type="SAM" id="SignalP"/>
    </source>
</evidence>
<dbReference type="Gene3D" id="3.30.160.320">
    <property type="match status" value="2"/>
</dbReference>
<accession>A0A979FVN0</accession>
<evidence type="ECO:0000313" key="4">
    <source>
        <dbReference type="Proteomes" id="UP000694843"/>
    </source>
</evidence>
<keyword evidence="3" id="KW-0732">Signal</keyword>
<evidence type="ECO:0000256" key="2">
    <source>
        <dbReference type="ARBA" id="ARBA00023022"/>
    </source>
</evidence>
<dbReference type="RefSeq" id="XP_047741309.1">
    <property type="nucleotide sequence ID" value="XM_047885353.1"/>
</dbReference>
<dbReference type="OrthoDB" id="6361026at2759"/>
<sequence>MAGKCLLISGGLLLLLLVLQPQPTSTQSLGPLVPALADQLVSLWQNNELQFMGFQCFYQQNPRIKRWQLYFRGNFMCPGWTAIQGRAETRSRSGVLRDTIEDFLNKITAANLVTADEARAWLGSVQNLRRNNLSRNVQRCYFVSRTMQGKAGVLVMAVVALTSVQMTQAQSWSDLLPAITQQINSLWQNNNLQFMGSECSYVQKPIVKRWQLYFNGRFTCNNFAGITGRSETRSRSGVMSDAIRDFLNKAHAQGLVTEEAVRIWLQGFS</sequence>
<dbReference type="AlphaFoldDB" id="A0A979FVN0"/>
<dbReference type="Pfam" id="PF11630">
    <property type="entry name" value="Anti-LPS-SCYG"/>
    <property type="match status" value="2"/>
</dbReference>
<feature type="signal peptide" evidence="3">
    <location>
        <begin position="1"/>
        <end position="26"/>
    </location>
</feature>
<organism evidence="4 5">
    <name type="scientific">Hyalella azteca</name>
    <name type="common">Amphipod</name>
    <dbReference type="NCBI Taxonomy" id="294128"/>
    <lineage>
        <taxon>Eukaryota</taxon>
        <taxon>Metazoa</taxon>
        <taxon>Ecdysozoa</taxon>
        <taxon>Arthropoda</taxon>
        <taxon>Crustacea</taxon>
        <taxon>Multicrustacea</taxon>
        <taxon>Malacostraca</taxon>
        <taxon>Eumalacostraca</taxon>
        <taxon>Peracarida</taxon>
        <taxon>Amphipoda</taxon>
        <taxon>Senticaudata</taxon>
        <taxon>Talitrida</taxon>
        <taxon>Talitroidea</taxon>
        <taxon>Hyalellidae</taxon>
        <taxon>Hyalella</taxon>
    </lineage>
</organism>